<keyword evidence="1" id="KW-0472">Membrane</keyword>
<keyword evidence="1" id="KW-0812">Transmembrane</keyword>
<protein>
    <submittedName>
        <fullName evidence="3">Uncharacterized protein</fullName>
    </submittedName>
</protein>
<evidence type="ECO:0000313" key="3">
    <source>
        <dbReference type="EMBL" id="CAD8171988.1"/>
    </source>
</evidence>
<keyword evidence="1" id="KW-1133">Transmembrane helix</keyword>
<organism evidence="3 4">
    <name type="scientific">Paramecium pentaurelia</name>
    <dbReference type="NCBI Taxonomy" id="43138"/>
    <lineage>
        <taxon>Eukaryota</taxon>
        <taxon>Sar</taxon>
        <taxon>Alveolata</taxon>
        <taxon>Ciliophora</taxon>
        <taxon>Intramacronucleata</taxon>
        <taxon>Oligohymenophorea</taxon>
        <taxon>Peniculida</taxon>
        <taxon>Parameciidae</taxon>
        <taxon>Paramecium</taxon>
    </lineage>
</organism>
<keyword evidence="4" id="KW-1185">Reference proteome</keyword>
<name>A0A8S1V3G1_9CILI</name>
<evidence type="ECO:0000256" key="1">
    <source>
        <dbReference type="SAM" id="Phobius"/>
    </source>
</evidence>
<dbReference type="Proteomes" id="UP000689195">
    <property type="component" value="Unassembled WGS sequence"/>
</dbReference>
<comment type="caution">
    <text evidence="3">The sequence shown here is derived from an EMBL/GenBank/DDBJ whole genome shotgun (WGS) entry which is preliminary data.</text>
</comment>
<evidence type="ECO:0000256" key="2">
    <source>
        <dbReference type="SAM" id="SignalP"/>
    </source>
</evidence>
<dbReference type="OrthoDB" id="298606at2759"/>
<feature type="chain" id="PRO_5035775096" evidence="2">
    <location>
        <begin position="19"/>
        <end position="1501"/>
    </location>
</feature>
<keyword evidence="2" id="KW-0732">Signal</keyword>
<feature type="signal peptide" evidence="2">
    <location>
        <begin position="1"/>
        <end position="18"/>
    </location>
</feature>
<sequence>MLQTHMYLLALLPIIVLSTCVTKELQDHVYPTVKEYYKWEIRRFIQGDNLIYELDSPTTLFQLEQPLHKISEEVHFAPHIEIIAIRAFDIPETGAWTNDFAFMGQDPEDNSWWIYYAEGKQIQMNVAPSFTKEIQFINNNRLMKCLDLEYIDRDTFLVDCIERQEQTGDDPIPGKNYVYIIKKGDPPVITSEFTYSRKYLTVTDRKVQYHVYNAQNIGDDSNEEPLRILLRGQYAYGTPGSSITNLDGDCIIDLLKNNDKNDIVETIQHLDRGLLIQDLGIKPEDQEKFKFTLIDFKIMPNGDIYVLDAYNGIYIYYINSKSEFKFKSKIDIGEDLAYAFDVNNKIDYQGISHVHIAVVHQKSVVEYIDGVQKGGWLNAFDAKHPSFIFASQQFLIVNPGGNTFYLYNSDHQYLIHTETLLTKIYLANPYEPDLIAVTNSFAYRYEIGYARLAVHSYDATLGDNEVQFSAIGEDQRRCSASLKYQIIKEGDTNIYPVDHIPFPNIMQYPSDPFYVQELAAGPNLIYTNGDDSQKDHVIVDVHTVWELNVTGLTYPTVTDVAYADILIDPHWVDEHKFWFLYQLESSKQIEIFECTTQSYLSRDVHCEEHAKFKIPNVLNPSTSQFDWDAEEGDVLTLQFIEHDYQISIYESTHDQSAPLFAIKYDELPENKITSFTVLRKAIYVVLPNKKEVDAWFGFFPTPTKHIISSQTMKEQGSDRIFEPIRVFGNPALKSEFVLIQSKDCIFFGDMRNTFTLIYIFDILPDAEVRAYLGMRTIFIVQKSVSQGFKIQEYNYEKLSNIYLMKELPLYDYVIQTPLTTDFCYQTGFLFVRALDPSTQETVILVYESDVLYQLSLHKVVKTHLKINDGQVMNMAAAGRDQMYMYVNNQQNVQKMVGFLRDAVAILQPSHLSNQYVTNLKATVNITNQATTKPMSISYPIKYINTQTYIQINQEELTKQNGQFTFINQAADQYMEIKTTGWQSGQVIKYDATCEQCESHLIQMVNPVYHITDGSQYQQHFVDGVAVGNEMIFQTIDSIIFQDASGKWIGTHKLPVGIGADCISITASEDGKMVFSGCEEKGVVNIYLTFCDGKSCTAATPTLQQIAQGAKHPSKLLYKDGILFILDNYNSKPNLYDGTVRIHKVTLNQEAKTWDLDAGKVINSQFLSTEINIPFQAADFDVIKYQVGNVNYYKLLLSSTLKRVWFVDLYWDNGTIKYGQHDKFEIFNLIGQNLAIEEITRFYQIRAIKSTIKDKKLLTTALVSTDIMATYAVTFTFDISDPIKGAPVEFDGTIPFLLANYGTWKQLNKLTLFEDHVAIAYTKDKSILAAVYQIPIIDHNAIQESQTKIITLIGGEEDEQQTFISTQFVMTLSKDVALARPVLHTNLVYNIAQKENMLIKYGVTDYPRLFIQKGDQIKEQSVFITARNDYGTAKAVIHLTKKNPPGPNPPGPDPDDDNKESSNWWWITLLVIFGVAIIGVGGYFAYSKYKNKNNGPLHVQSY</sequence>
<feature type="transmembrane region" description="Helical" evidence="1">
    <location>
        <begin position="1463"/>
        <end position="1485"/>
    </location>
</feature>
<accession>A0A8S1V3G1</accession>
<gene>
    <name evidence="3" type="ORF">PPENT_87.1.T0560028</name>
</gene>
<reference evidence="3" key="1">
    <citation type="submission" date="2021-01" db="EMBL/GenBank/DDBJ databases">
        <authorList>
            <consortium name="Genoscope - CEA"/>
            <person name="William W."/>
        </authorList>
    </citation>
    <scope>NUCLEOTIDE SEQUENCE</scope>
</reference>
<dbReference type="EMBL" id="CAJJDO010000056">
    <property type="protein sequence ID" value="CAD8171988.1"/>
    <property type="molecule type" value="Genomic_DNA"/>
</dbReference>
<proteinExistence type="predicted"/>
<evidence type="ECO:0000313" key="4">
    <source>
        <dbReference type="Proteomes" id="UP000689195"/>
    </source>
</evidence>